<evidence type="ECO:0000313" key="2">
    <source>
        <dbReference type="EMBL" id="CDT56416.1"/>
    </source>
</evidence>
<dbReference type="Proteomes" id="UP000049495">
    <property type="component" value="Unassembled WGS sequence"/>
</dbReference>
<evidence type="ECO:0000313" key="1">
    <source>
        <dbReference type="EMBL" id="CDS95568.1"/>
    </source>
</evidence>
<gene>
    <name evidence="2" type="ORF">VCR4J5_710049</name>
    <name evidence="1" type="ORF">VCR5J5_1160079</name>
</gene>
<dbReference type="EMBL" id="CCJV01000020">
    <property type="protein sequence ID" value="CDS95568.1"/>
    <property type="molecule type" value="Genomic_DNA"/>
</dbReference>
<proteinExistence type="predicted"/>
<organism evidence="1 4">
    <name type="scientific">Vibrio crassostreae</name>
    <dbReference type="NCBI Taxonomy" id="246167"/>
    <lineage>
        <taxon>Bacteria</taxon>
        <taxon>Pseudomonadati</taxon>
        <taxon>Pseudomonadota</taxon>
        <taxon>Gammaproteobacteria</taxon>
        <taxon>Vibrionales</taxon>
        <taxon>Vibrionaceae</taxon>
        <taxon>Vibrio</taxon>
    </lineage>
</organism>
<dbReference type="AlphaFoldDB" id="A0A822MMQ8"/>
<keyword evidence="3" id="KW-1185">Reference proteome</keyword>
<protein>
    <recommendedName>
        <fullName evidence="5">DDE family transposase</fullName>
    </recommendedName>
</protein>
<reference evidence="1 3" key="2">
    <citation type="submission" date="2014-06" db="EMBL/GenBank/DDBJ databases">
        <authorList>
            <person name="Le Roux F."/>
        </authorList>
    </citation>
    <scope>NUCLEOTIDE SEQUENCE</scope>
    <source>
        <strain evidence="2 3">J5-4</strain>
        <strain evidence="1">J5-5</strain>
    </source>
</reference>
<reference evidence="4" key="1">
    <citation type="submission" date="2014-06" db="EMBL/GenBank/DDBJ databases">
        <authorList>
            <person name="Le Roux Frederique"/>
        </authorList>
    </citation>
    <scope>NUCLEOTIDE SEQUENCE [LARGE SCALE GENOMIC DNA]</scope>
    <source>
        <strain evidence="4">J5-5</strain>
    </source>
</reference>
<dbReference type="EMBL" id="CCJX01000159">
    <property type="protein sequence ID" value="CDT56416.1"/>
    <property type="molecule type" value="Genomic_DNA"/>
</dbReference>
<evidence type="ECO:0000313" key="3">
    <source>
        <dbReference type="Proteomes" id="UP000049077"/>
    </source>
</evidence>
<evidence type="ECO:0008006" key="5">
    <source>
        <dbReference type="Google" id="ProtNLM"/>
    </source>
</evidence>
<comment type="caution">
    <text evidence="1">The sequence shown here is derived from an EMBL/GenBank/DDBJ whole genome shotgun (WGS) entry which is preliminary data.</text>
</comment>
<name>A0A822MMQ8_9VIBR</name>
<sequence>MVKRTFALPFKAAIQHLAIDATGFQVYVKANGKSEKAWNQ</sequence>
<dbReference type="Proteomes" id="UP000049077">
    <property type="component" value="Unassembled WGS sequence"/>
</dbReference>
<evidence type="ECO:0000313" key="4">
    <source>
        <dbReference type="Proteomes" id="UP000049495"/>
    </source>
</evidence>
<accession>A0A822MMQ8</accession>